<comment type="caution">
    <text evidence="1">The sequence shown here is derived from an EMBL/GenBank/DDBJ whole genome shotgun (WGS) entry which is preliminary data.</text>
</comment>
<dbReference type="InterPro" id="IPR026350">
    <property type="entry name" value="GxxExxY"/>
</dbReference>
<sequence>MEAPDDKRDPRTYAIIEAAMEVHGIMGCAYLDRVHQEALEIEFKMRDLPHVREKPFEIYYKEQQLSRVYRPDFICFKFVVVDVKALARLGPIEEAQMINYLKTTACEIGLVLNFGTPSLQYRRFVLSKERHS</sequence>
<dbReference type="Proteomes" id="UP000178606">
    <property type="component" value="Unassembled WGS sequence"/>
</dbReference>
<proteinExistence type="predicted"/>
<gene>
    <name evidence="1" type="ORF">A3F84_14080</name>
</gene>
<dbReference type="NCBIfam" id="TIGR04256">
    <property type="entry name" value="GxxExxY"/>
    <property type="match status" value="1"/>
</dbReference>
<evidence type="ECO:0000313" key="2">
    <source>
        <dbReference type="Proteomes" id="UP000178606"/>
    </source>
</evidence>
<name>A0A1F6C9V3_HANXR</name>
<evidence type="ECO:0000313" key="1">
    <source>
        <dbReference type="EMBL" id="OGG45916.1"/>
    </source>
</evidence>
<evidence type="ECO:0008006" key="3">
    <source>
        <dbReference type="Google" id="ProtNLM"/>
    </source>
</evidence>
<reference evidence="1 2" key="1">
    <citation type="journal article" date="2016" name="Nat. Commun.">
        <title>Thousands of microbial genomes shed light on interconnected biogeochemical processes in an aquifer system.</title>
        <authorList>
            <person name="Anantharaman K."/>
            <person name="Brown C.T."/>
            <person name="Hug L.A."/>
            <person name="Sharon I."/>
            <person name="Castelle C.J."/>
            <person name="Probst A.J."/>
            <person name="Thomas B.C."/>
            <person name="Singh A."/>
            <person name="Wilkins M.J."/>
            <person name="Karaoz U."/>
            <person name="Brodie E.L."/>
            <person name="Williams K.H."/>
            <person name="Hubbard S.S."/>
            <person name="Banfield J.F."/>
        </authorList>
    </citation>
    <scope>NUCLEOTIDE SEQUENCE [LARGE SCALE GENOMIC DNA]</scope>
    <source>
        <strain evidence="2">RIFCSPLOWO2_12_FULL_64_10</strain>
    </source>
</reference>
<dbReference type="Pfam" id="PF13366">
    <property type="entry name" value="PDDEXK_3"/>
    <property type="match status" value="1"/>
</dbReference>
<organism evidence="1 2">
    <name type="scientific">Handelsmanbacteria sp. (strain RIFCSPLOWO2_12_FULL_64_10)</name>
    <dbReference type="NCBI Taxonomy" id="1817868"/>
    <lineage>
        <taxon>Bacteria</taxon>
        <taxon>Candidatus Handelsmaniibacteriota</taxon>
    </lineage>
</organism>
<accession>A0A1F6C9V3</accession>
<protein>
    <recommendedName>
        <fullName evidence="3">GxxExxY protein</fullName>
    </recommendedName>
</protein>
<dbReference type="AlphaFoldDB" id="A0A1F6C9V3"/>
<dbReference type="EMBL" id="MFKF01000358">
    <property type="protein sequence ID" value="OGG45916.1"/>
    <property type="molecule type" value="Genomic_DNA"/>
</dbReference>